<feature type="domain" description="PDZ" evidence="11">
    <location>
        <begin position="273"/>
        <end position="362"/>
    </location>
</feature>
<dbReference type="SUPFAM" id="SSF50156">
    <property type="entry name" value="PDZ domain-like"/>
    <property type="match status" value="2"/>
</dbReference>
<dbReference type="PROSITE" id="PS50106">
    <property type="entry name" value="PDZ"/>
    <property type="match status" value="2"/>
</dbReference>
<dbReference type="InterPro" id="IPR001940">
    <property type="entry name" value="Peptidase_S1C"/>
</dbReference>
<accession>A0A0G9JXZ4</accession>
<dbReference type="InterPro" id="IPR041489">
    <property type="entry name" value="PDZ_6"/>
</dbReference>
<evidence type="ECO:0000256" key="10">
    <source>
        <dbReference type="SAM" id="SignalP"/>
    </source>
</evidence>
<evidence type="ECO:0000256" key="4">
    <source>
        <dbReference type="ARBA" id="ARBA00022737"/>
    </source>
</evidence>
<dbReference type="RefSeq" id="WP_046997009.1">
    <property type="nucleotide sequence ID" value="NZ_JAIQ01000122.1"/>
</dbReference>
<comment type="caution">
    <text evidence="12">The sequence shown here is derived from an EMBL/GenBank/DDBJ whole genome shotgun (WGS) entry which is preliminary data.</text>
</comment>
<feature type="binding site" evidence="9">
    <location>
        <position position="155"/>
    </location>
    <ligand>
        <name>substrate</name>
    </ligand>
</feature>
<evidence type="ECO:0000256" key="1">
    <source>
        <dbReference type="ARBA" id="ARBA00004418"/>
    </source>
</evidence>
<name>A0A0G9JXZ4_9BACT</name>
<dbReference type="EMBL" id="JAIQ01000122">
    <property type="protein sequence ID" value="KLD98489.1"/>
    <property type="molecule type" value="Genomic_DNA"/>
</dbReference>
<evidence type="ECO:0000256" key="2">
    <source>
        <dbReference type="ARBA" id="ARBA00022670"/>
    </source>
</evidence>
<feature type="domain" description="PDZ" evidence="11">
    <location>
        <begin position="368"/>
        <end position="445"/>
    </location>
</feature>
<evidence type="ECO:0000256" key="7">
    <source>
        <dbReference type="ARBA" id="ARBA00022825"/>
    </source>
</evidence>
<keyword evidence="7" id="KW-0720">Serine protease</keyword>
<keyword evidence="5" id="KW-0574">Periplasm</keyword>
<dbReference type="Gene3D" id="2.40.10.120">
    <property type="match status" value="1"/>
</dbReference>
<dbReference type="SUPFAM" id="SSF50494">
    <property type="entry name" value="Trypsin-like serine proteases"/>
    <property type="match status" value="1"/>
</dbReference>
<feature type="chain" id="PRO_5039164056" description="PDZ domain-containing protein" evidence="10">
    <location>
        <begin position="20"/>
        <end position="473"/>
    </location>
</feature>
<dbReference type="NCBIfam" id="TIGR02037">
    <property type="entry name" value="degP_htrA_DO"/>
    <property type="match status" value="1"/>
</dbReference>
<gene>
    <name evidence="12" type="ORF">AA20_08700</name>
</gene>
<evidence type="ECO:0000313" key="12">
    <source>
        <dbReference type="EMBL" id="KLD98489.1"/>
    </source>
</evidence>
<sequence>MKLKLVILFILSLSSIVNAELFNKDVSFESSKKELERKYPTNQEVILSYNNVLEDLRTSVVNISTKKRIKTGSYASPFFGDPFFDYFFRDFGNGGFGLPQDRVQSALGSGVIVTKDGYIITNHHVIEGADEVTVTIQGDKKEYDAKIIGSDSKSDLAVIKIKGDDFNAIKFYDSDKVKIGDIVFALGNPFGVGQTITQGMVSATGRSSVGIVEYEDFIQTDAPINPGNSGGALVNSAGYLIGINSAIISKGGGNVGIGFAIPVNMVKNIAKALIDDGEFTRAYLGVGISDISDDLTSFYGKKFGALVTSVEDGTPAEKLGLKRGDLIIAVNEKEIESSSALRNMIGTLSPNTKVTITYLRDKKIYKGDIKLASSKGKKSSNAYGYEYEGIHVESLTSQLRKQLGIPNNITGVYVNGVDEKSNASKAGIMQGDIIIQIENEEIKDIESFKSIISGFGKKRVYIYRRGAIIVTAL</sequence>
<dbReference type="GO" id="GO:0006508">
    <property type="term" value="P:proteolysis"/>
    <property type="evidence" value="ECO:0007669"/>
    <property type="project" value="UniProtKB-KW"/>
</dbReference>
<dbReference type="Pfam" id="PF13180">
    <property type="entry name" value="PDZ_2"/>
    <property type="match status" value="1"/>
</dbReference>
<dbReference type="PATRIC" id="fig|1447256.3.peg.1699"/>
<dbReference type="Proteomes" id="UP000035514">
    <property type="component" value="Unassembled WGS sequence"/>
</dbReference>
<evidence type="ECO:0000256" key="6">
    <source>
        <dbReference type="ARBA" id="ARBA00022801"/>
    </source>
</evidence>
<dbReference type="PANTHER" id="PTHR43343">
    <property type="entry name" value="PEPTIDASE S12"/>
    <property type="match status" value="1"/>
</dbReference>
<keyword evidence="3 10" id="KW-0732">Signal</keyword>
<proteinExistence type="predicted"/>
<reference evidence="12 13" key="1">
    <citation type="submission" date="2014-01" db="EMBL/GenBank/DDBJ databases">
        <title>Development of a Comparative Genomic Fingerprinting Assay for High Resolution Genotyping of Arcobacter butzleri.</title>
        <authorList>
            <person name="Webb A.L."/>
            <person name="Inglis G.D."/>
            <person name="Kruczkiewicz P."/>
            <person name="Selinger L.B."/>
            <person name="Taboada E.N."/>
        </authorList>
    </citation>
    <scope>NUCLEOTIDE SEQUENCE [LARGE SCALE GENOMIC DNA]</scope>
    <source>
        <strain evidence="12 13">L348</strain>
    </source>
</reference>
<evidence type="ECO:0000256" key="9">
    <source>
        <dbReference type="PIRSR" id="PIRSR611782-2"/>
    </source>
</evidence>
<dbReference type="InterPro" id="IPR001478">
    <property type="entry name" value="PDZ"/>
</dbReference>
<dbReference type="Pfam" id="PF13365">
    <property type="entry name" value="Trypsin_2"/>
    <property type="match status" value="1"/>
</dbReference>
<evidence type="ECO:0000259" key="11">
    <source>
        <dbReference type="PROSITE" id="PS50106"/>
    </source>
</evidence>
<dbReference type="Pfam" id="PF17820">
    <property type="entry name" value="PDZ_6"/>
    <property type="match status" value="1"/>
</dbReference>
<protein>
    <recommendedName>
        <fullName evidence="11">PDZ domain-containing protein</fullName>
    </recommendedName>
</protein>
<comment type="subcellular location">
    <subcellularLocation>
        <location evidence="1">Periplasm</location>
    </subcellularLocation>
</comment>
<keyword evidence="4" id="KW-0677">Repeat</keyword>
<dbReference type="InterPro" id="IPR051201">
    <property type="entry name" value="Chloro_Bact_Ser_Proteases"/>
</dbReference>
<keyword evidence="2" id="KW-0645">Protease</keyword>
<dbReference type="PANTHER" id="PTHR43343:SF3">
    <property type="entry name" value="PROTEASE DO-LIKE 8, CHLOROPLASTIC"/>
    <property type="match status" value="1"/>
</dbReference>
<feature type="active site" description="Charge relay system" evidence="8">
    <location>
        <position position="155"/>
    </location>
</feature>
<feature type="signal peptide" evidence="10">
    <location>
        <begin position="1"/>
        <end position="19"/>
    </location>
</feature>
<feature type="binding site" evidence="9">
    <location>
        <position position="124"/>
    </location>
    <ligand>
        <name>substrate</name>
    </ligand>
</feature>
<feature type="active site" description="Charge relay system" evidence="8">
    <location>
        <position position="124"/>
    </location>
</feature>
<dbReference type="SMART" id="SM00228">
    <property type="entry name" value="PDZ"/>
    <property type="match status" value="2"/>
</dbReference>
<dbReference type="InterPro" id="IPR009003">
    <property type="entry name" value="Peptidase_S1_PA"/>
</dbReference>
<dbReference type="InterPro" id="IPR036034">
    <property type="entry name" value="PDZ_sf"/>
</dbReference>
<evidence type="ECO:0000313" key="13">
    <source>
        <dbReference type="Proteomes" id="UP000035514"/>
    </source>
</evidence>
<dbReference type="Gene3D" id="2.30.42.10">
    <property type="match status" value="1"/>
</dbReference>
<keyword evidence="6" id="KW-0378">Hydrolase</keyword>
<feature type="binding site" evidence="9">
    <location>
        <begin position="227"/>
        <end position="229"/>
    </location>
    <ligand>
        <name>substrate</name>
    </ligand>
</feature>
<evidence type="ECO:0000256" key="3">
    <source>
        <dbReference type="ARBA" id="ARBA00022729"/>
    </source>
</evidence>
<dbReference type="Gene3D" id="2.30.42.60">
    <property type="match status" value="1"/>
</dbReference>
<dbReference type="GO" id="GO:0004252">
    <property type="term" value="F:serine-type endopeptidase activity"/>
    <property type="evidence" value="ECO:0007669"/>
    <property type="project" value="InterPro"/>
</dbReference>
<evidence type="ECO:0000256" key="8">
    <source>
        <dbReference type="PIRSR" id="PIRSR611782-1"/>
    </source>
</evidence>
<evidence type="ECO:0000256" key="5">
    <source>
        <dbReference type="ARBA" id="ARBA00022764"/>
    </source>
</evidence>
<dbReference type="AlphaFoldDB" id="A0A0G9JXZ4"/>
<organism evidence="12 13">
    <name type="scientific">Aliarcobacter butzleri L348</name>
    <dbReference type="NCBI Taxonomy" id="1447256"/>
    <lineage>
        <taxon>Bacteria</taxon>
        <taxon>Pseudomonadati</taxon>
        <taxon>Campylobacterota</taxon>
        <taxon>Epsilonproteobacteria</taxon>
        <taxon>Campylobacterales</taxon>
        <taxon>Arcobacteraceae</taxon>
        <taxon>Aliarcobacter</taxon>
    </lineage>
</organism>
<dbReference type="PRINTS" id="PR00834">
    <property type="entry name" value="PROTEASES2C"/>
</dbReference>
<feature type="active site" description="Charge relay system" evidence="8">
    <location>
        <position position="229"/>
    </location>
</feature>
<dbReference type="InterPro" id="IPR011782">
    <property type="entry name" value="Pept_S1C_Do"/>
</dbReference>